<evidence type="ECO:0000313" key="4">
    <source>
        <dbReference type="EMBL" id="WED44230.1"/>
    </source>
</evidence>
<dbReference type="EC" id="2.1.1.44" evidence="4"/>
<dbReference type="Gene3D" id="3.40.50.150">
    <property type="entry name" value="Vaccinia Virus protein VP39"/>
    <property type="match status" value="1"/>
</dbReference>
<evidence type="ECO:0000259" key="3">
    <source>
        <dbReference type="Pfam" id="PF10017"/>
    </source>
</evidence>
<dbReference type="Pfam" id="PF10017">
    <property type="entry name" value="Methyltransf_33"/>
    <property type="match status" value="1"/>
</dbReference>
<dbReference type="NCBIfam" id="TIGR03438">
    <property type="entry name" value="egtD_ergothio"/>
    <property type="match status" value="1"/>
</dbReference>
<name>A0ABY8AXK6_9GAMM</name>
<keyword evidence="1 4" id="KW-0489">Methyltransferase</keyword>
<dbReference type="InterPro" id="IPR017804">
    <property type="entry name" value="MeTrfase_EgtD-like"/>
</dbReference>
<evidence type="ECO:0000313" key="5">
    <source>
        <dbReference type="Proteomes" id="UP001222087"/>
    </source>
</evidence>
<dbReference type="PANTHER" id="PTHR43397:SF1">
    <property type="entry name" value="ERGOTHIONEINE BIOSYNTHESIS PROTEIN 1"/>
    <property type="match status" value="1"/>
</dbReference>
<dbReference type="PANTHER" id="PTHR43397">
    <property type="entry name" value="ERGOTHIONEINE BIOSYNTHESIS PROTEIN 1"/>
    <property type="match status" value="1"/>
</dbReference>
<dbReference type="InterPro" id="IPR035094">
    <property type="entry name" value="EgtD"/>
</dbReference>
<keyword evidence="5" id="KW-1185">Reference proteome</keyword>
<protein>
    <submittedName>
        <fullName evidence="4">L-histidine N(Alpha)-methyltransferase</fullName>
        <ecNumber evidence="4">2.1.1.44</ecNumber>
    </submittedName>
</protein>
<feature type="domain" description="Histidine-specific methyltransferase SAM-dependent" evidence="3">
    <location>
        <begin position="22"/>
        <end position="327"/>
    </location>
</feature>
<reference evidence="4 5" key="1">
    <citation type="submission" date="2023-02" db="EMBL/GenBank/DDBJ databases">
        <title>Genome Sequence of L. cardiaca H63T.</title>
        <authorList>
            <person name="Lopez A.E."/>
            <person name="Cianciotto N.P."/>
        </authorList>
    </citation>
    <scope>NUCLEOTIDE SEQUENCE [LARGE SCALE GENOMIC DNA]</scope>
    <source>
        <strain evidence="4 5">H63</strain>
    </source>
</reference>
<dbReference type="RefSeq" id="WP_275090046.1">
    <property type="nucleotide sequence ID" value="NZ_CP119078.1"/>
</dbReference>
<dbReference type="PIRSF" id="PIRSF018005">
    <property type="entry name" value="UCP018005"/>
    <property type="match status" value="1"/>
</dbReference>
<dbReference type="InterPro" id="IPR051128">
    <property type="entry name" value="EgtD_Methyltrsf_superfamily"/>
</dbReference>
<sequence length="330" mass="38228">MSAKIQTLQDYQTAANDQQEFMHDVLKGLSCENKQIPSKYFYDASGSELFNQITHHPDYYLTGCELEILTTYKEELSDLCKDQDFNLIEFGPGEGIKTNILINQFIKDKLAFTYYTVDISKKYLESLIAKFHTRLPKLNIVALNSDYLNGLKWLGLNSRKRNFVLFLGSSIGNFDISGAKKFLQAIRSLLHEGDYILIGFDLRKNIEVLMRAYNDGAGLTRDFNLNLLKRINKELDANFDLNTFCHYETYNAYLGAMESYLISLKEQKVSIPALDRSFFFQKFEPIHVESSYKYLESQISALADDSDFKIIKNYSDSKQYFINSLWQVRI</sequence>
<proteinExistence type="predicted"/>
<gene>
    <name evidence="4" type="primary">egtD</name>
    <name evidence="4" type="ORF">PXX05_05435</name>
</gene>
<dbReference type="Proteomes" id="UP001222087">
    <property type="component" value="Chromosome"/>
</dbReference>
<dbReference type="EMBL" id="CP119078">
    <property type="protein sequence ID" value="WED44230.1"/>
    <property type="molecule type" value="Genomic_DNA"/>
</dbReference>
<accession>A0ABY8AXK6</accession>
<keyword evidence="2 4" id="KW-0808">Transferase</keyword>
<dbReference type="GO" id="GO:0032259">
    <property type="term" value="P:methylation"/>
    <property type="evidence" value="ECO:0007669"/>
    <property type="project" value="UniProtKB-KW"/>
</dbReference>
<dbReference type="InterPro" id="IPR019257">
    <property type="entry name" value="MeTrfase_dom"/>
</dbReference>
<dbReference type="GO" id="GO:0052706">
    <property type="term" value="F:L-histidine N(alpha)-methyltransferase activity"/>
    <property type="evidence" value="ECO:0007669"/>
    <property type="project" value="UniProtKB-EC"/>
</dbReference>
<evidence type="ECO:0000256" key="2">
    <source>
        <dbReference type="ARBA" id="ARBA00022679"/>
    </source>
</evidence>
<organism evidence="4 5">
    <name type="scientific">Legionella cardiaca</name>
    <dbReference type="NCBI Taxonomy" id="1071983"/>
    <lineage>
        <taxon>Bacteria</taxon>
        <taxon>Pseudomonadati</taxon>
        <taxon>Pseudomonadota</taxon>
        <taxon>Gammaproteobacteria</taxon>
        <taxon>Legionellales</taxon>
        <taxon>Legionellaceae</taxon>
        <taxon>Legionella</taxon>
    </lineage>
</organism>
<dbReference type="SUPFAM" id="SSF53335">
    <property type="entry name" value="S-adenosyl-L-methionine-dependent methyltransferases"/>
    <property type="match status" value="1"/>
</dbReference>
<evidence type="ECO:0000256" key="1">
    <source>
        <dbReference type="ARBA" id="ARBA00022603"/>
    </source>
</evidence>
<dbReference type="InterPro" id="IPR029063">
    <property type="entry name" value="SAM-dependent_MTases_sf"/>
</dbReference>